<protein>
    <submittedName>
        <fullName evidence="1">Uncharacterized protein</fullName>
    </submittedName>
</protein>
<feature type="non-terminal residue" evidence="1">
    <location>
        <position position="370"/>
    </location>
</feature>
<keyword evidence="2" id="KW-1185">Reference proteome</keyword>
<proteinExistence type="predicted"/>
<dbReference type="InterPro" id="IPR016024">
    <property type="entry name" value="ARM-type_fold"/>
</dbReference>
<dbReference type="PANTHER" id="PTHR14387">
    <property type="entry name" value="THADA/DEATH RECEPTOR INTERACTING PROTEIN"/>
    <property type="match status" value="1"/>
</dbReference>
<organism evidence="1 2">
    <name type="scientific">Cervus elaphus hippelaphus</name>
    <name type="common">European red deer</name>
    <dbReference type="NCBI Taxonomy" id="46360"/>
    <lineage>
        <taxon>Eukaryota</taxon>
        <taxon>Metazoa</taxon>
        <taxon>Chordata</taxon>
        <taxon>Craniata</taxon>
        <taxon>Vertebrata</taxon>
        <taxon>Euteleostomi</taxon>
        <taxon>Mammalia</taxon>
        <taxon>Eutheria</taxon>
        <taxon>Laurasiatheria</taxon>
        <taxon>Artiodactyla</taxon>
        <taxon>Ruminantia</taxon>
        <taxon>Pecora</taxon>
        <taxon>Cervidae</taxon>
        <taxon>Cervinae</taxon>
        <taxon>Cervus</taxon>
    </lineage>
</organism>
<dbReference type="GO" id="GO:0030488">
    <property type="term" value="P:tRNA methylation"/>
    <property type="evidence" value="ECO:0007669"/>
    <property type="project" value="TreeGrafter"/>
</dbReference>
<sequence length="370" mass="41246">LFQSCWWSPEYCFIKPSAGSTTRGFVVTVVQTRHDLNGSEFMEEPRSEAEIAMDHDGPLPGLTPQILEHLGFWEEVRRIISGSELITGFPYTYTVPGLPQYLQSLTKLAIAAVWTVAAQAGEQNRDVPISFSQLLESSFPEVRLLTLEALLERFSTAASALGEKGLPPLLWNMGGTFLTLVLKENHPECLCKILKILHCLDPSEWLPQTEHRVHLSPKEFLIWTMDIASHERSEIQSEALRLASKVNAYHMQMCDETRDLVAPNLQQWVQLVVSSCGDHLPTESRLAAAEVLASTAPFFLTNPQPILGLQDTLALWKCVLTLLQSEEQVVRDAATETVMTAMSQENTCQYAVSKVSLLFGGPGDWPQPPF</sequence>
<name>A0A212CWH3_CEREH</name>
<accession>A0A212CWH3</accession>
<feature type="non-terminal residue" evidence="1">
    <location>
        <position position="1"/>
    </location>
</feature>
<dbReference type="GO" id="GO:0005829">
    <property type="term" value="C:cytosol"/>
    <property type="evidence" value="ECO:0007669"/>
    <property type="project" value="TreeGrafter"/>
</dbReference>
<dbReference type="EMBL" id="MKHE01000011">
    <property type="protein sequence ID" value="OWK10350.1"/>
    <property type="molecule type" value="Genomic_DNA"/>
</dbReference>
<reference evidence="1 2" key="1">
    <citation type="journal article" date="2018" name="Mol. Genet. Genomics">
        <title>The red deer Cervus elaphus genome CerEla1.0: sequencing, annotating, genes, and chromosomes.</title>
        <authorList>
            <person name="Bana N.A."/>
            <person name="Nyiri A."/>
            <person name="Nagy J."/>
            <person name="Frank K."/>
            <person name="Nagy T."/>
            <person name="Steger V."/>
            <person name="Schiller M."/>
            <person name="Lakatos P."/>
            <person name="Sugar L."/>
            <person name="Horn P."/>
            <person name="Barta E."/>
            <person name="Orosz L."/>
        </authorList>
    </citation>
    <scope>NUCLEOTIDE SEQUENCE [LARGE SCALE GENOMIC DNA]</scope>
    <source>
        <strain evidence="1">Hungarian</strain>
    </source>
</reference>
<dbReference type="Proteomes" id="UP000242450">
    <property type="component" value="Chromosome 11"/>
</dbReference>
<dbReference type="InterPro" id="IPR051954">
    <property type="entry name" value="tRNA_methyltransferase_THADA"/>
</dbReference>
<comment type="caution">
    <text evidence="1">The sequence shown here is derived from an EMBL/GenBank/DDBJ whole genome shotgun (WGS) entry which is preliminary data.</text>
</comment>
<dbReference type="AlphaFoldDB" id="A0A212CWH3"/>
<evidence type="ECO:0000313" key="1">
    <source>
        <dbReference type="EMBL" id="OWK10350.1"/>
    </source>
</evidence>
<dbReference type="SUPFAM" id="SSF48371">
    <property type="entry name" value="ARM repeat"/>
    <property type="match status" value="1"/>
</dbReference>
<evidence type="ECO:0000313" key="2">
    <source>
        <dbReference type="Proteomes" id="UP000242450"/>
    </source>
</evidence>
<dbReference type="OrthoDB" id="73997at2759"/>
<gene>
    <name evidence="1" type="ORF">Celaphus_00005659</name>
</gene>
<dbReference type="PANTHER" id="PTHR14387:SF7">
    <property type="entry name" value="THYROID ADENOMA-ASSOCIATED PROTEIN"/>
    <property type="match status" value="1"/>
</dbReference>